<gene>
    <name evidence="5" type="ORF">ACFOLH_09970</name>
</gene>
<dbReference type="RefSeq" id="WP_340291017.1">
    <property type="nucleotide sequence ID" value="NZ_JBBEOI010000028.1"/>
</dbReference>
<dbReference type="Gene3D" id="3.40.50.720">
    <property type="entry name" value="NAD(P)-binding Rossmann-like Domain"/>
    <property type="match status" value="1"/>
</dbReference>
<dbReference type="PANTHER" id="PTHR43818">
    <property type="entry name" value="BCDNA.GH03377"/>
    <property type="match status" value="1"/>
</dbReference>
<name>A0ABV7WGW3_9MICO</name>
<dbReference type="Proteomes" id="UP001595685">
    <property type="component" value="Unassembled WGS sequence"/>
</dbReference>
<feature type="domain" description="GFO/IDH/MocA-like oxidoreductase" evidence="4">
    <location>
        <begin position="150"/>
        <end position="300"/>
    </location>
</feature>
<proteinExistence type="predicted"/>
<evidence type="ECO:0000256" key="2">
    <source>
        <dbReference type="ARBA" id="ARBA00023027"/>
    </source>
</evidence>
<protein>
    <submittedName>
        <fullName evidence="5">Gfo/Idh/MocA family protein</fullName>
    </submittedName>
</protein>
<evidence type="ECO:0000259" key="3">
    <source>
        <dbReference type="Pfam" id="PF01408"/>
    </source>
</evidence>
<dbReference type="Pfam" id="PF01408">
    <property type="entry name" value="GFO_IDH_MocA"/>
    <property type="match status" value="1"/>
</dbReference>
<accession>A0ABV7WGW3</accession>
<dbReference type="InterPro" id="IPR050463">
    <property type="entry name" value="Gfo/Idh/MocA_oxidrdct_glycsds"/>
</dbReference>
<feature type="domain" description="Gfo/Idh/MocA-like oxidoreductase N-terminal" evidence="3">
    <location>
        <begin position="13"/>
        <end position="132"/>
    </location>
</feature>
<dbReference type="InterPro" id="IPR055170">
    <property type="entry name" value="GFO_IDH_MocA-like_dom"/>
</dbReference>
<reference evidence="6" key="1">
    <citation type="journal article" date="2019" name="Int. J. Syst. Evol. Microbiol.">
        <title>The Global Catalogue of Microorganisms (GCM) 10K type strain sequencing project: providing services to taxonomists for standard genome sequencing and annotation.</title>
        <authorList>
            <consortium name="The Broad Institute Genomics Platform"/>
            <consortium name="The Broad Institute Genome Sequencing Center for Infectious Disease"/>
            <person name="Wu L."/>
            <person name="Ma J."/>
        </authorList>
    </citation>
    <scope>NUCLEOTIDE SEQUENCE [LARGE SCALE GENOMIC DNA]</scope>
    <source>
        <strain evidence="6">NCAIM B.02333</strain>
    </source>
</reference>
<keyword evidence="1" id="KW-0560">Oxidoreductase</keyword>
<evidence type="ECO:0000256" key="1">
    <source>
        <dbReference type="ARBA" id="ARBA00023002"/>
    </source>
</evidence>
<evidence type="ECO:0000313" key="5">
    <source>
        <dbReference type="EMBL" id="MFC3688667.1"/>
    </source>
</evidence>
<dbReference type="Gene3D" id="3.30.360.10">
    <property type="entry name" value="Dihydrodipicolinate Reductase, domain 2"/>
    <property type="match status" value="1"/>
</dbReference>
<evidence type="ECO:0000259" key="4">
    <source>
        <dbReference type="Pfam" id="PF22725"/>
    </source>
</evidence>
<dbReference type="Pfam" id="PF22725">
    <property type="entry name" value="GFO_IDH_MocA_C3"/>
    <property type="match status" value="1"/>
</dbReference>
<dbReference type="InterPro" id="IPR036291">
    <property type="entry name" value="NAD(P)-bd_dom_sf"/>
</dbReference>
<dbReference type="SUPFAM" id="SSF51735">
    <property type="entry name" value="NAD(P)-binding Rossmann-fold domains"/>
    <property type="match status" value="1"/>
</dbReference>
<comment type="caution">
    <text evidence="5">The sequence shown here is derived from an EMBL/GenBank/DDBJ whole genome shotgun (WGS) entry which is preliminary data.</text>
</comment>
<sequence length="402" mass="42926">MTARTAAPVPTLGVGMVGYSFMGAVHSQAWRTAGRFFDLPMAPEMVALCGRDATAVAAAASRFGWAGHETDWKALLTRDDIHLVDVCTPGDTHAEIAIAALEAGKHVMCEKPLANSVAEAVEMVQAAEAAQARGVRSMVAFNYRRIPAVALARKLVVEGRIGTVRHVRAQYLQDWIVDPEFPLVWRLQKDKAGSGALGDVGAHVIDLAQHVTGLSISSVSGLTTTFITERPLPAQGPTTGLTASAAEGAPTTGTVTVDDAALFITRFEGGAVGSFEATRFATGRKNTIRLEVNGSEGSLVFDFEFMNELQFHDRNEDPDTAGFRRIIVTEPSHPYVGAWWPPGHGLGYEHTFTHEVVDLVTAIGRGQDPTPSFADGLQVQTVLAAVERSAAEGTWQDVVVPS</sequence>
<dbReference type="InterPro" id="IPR000683">
    <property type="entry name" value="Gfo/Idh/MocA-like_OxRdtase_N"/>
</dbReference>
<keyword evidence="2" id="KW-0520">NAD</keyword>
<organism evidence="5 6">
    <name type="scientific">Aquipuribacter hungaricus</name>
    <dbReference type="NCBI Taxonomy" id="545624"/>
    <lineage>
        <taxon>Bacteria</taxon>
        <taxon>Bacillati</taxon>
        <taxon>Actinomycetota</taxon>
        <taxon>Actinomycetes</taxon>
        <taxon>Micrococcales</taxon>
        <taxon>Intrasporangiaceae</taxon>
        <taxon>Aquipuribacter</taxon>
    </lineage>
</organism>
<dbReference type="SUPFAM" id="SSF55347">
    <property type="entry name" value="Glyceraldehyde-3-phosphate dehydrogenase-like, C-terminal domain"/>
    <property type="match status" value="1"/>
</dbReference>
<keyword evidence="6" id="KW-1185">Reference proteome</keyword>
<dbReference type="PANTHER" id="PTHR43818:SF11">
    <property type="entry name" value="BCDNA.GH03377"/>
    <property type="match status" value="1"/>
</dbReference>
<dbReference type="EMBL" id="JBHRWW010000005">
    <property type="protein sequence ID" value="MFC3688667.1"/>
    <property type="molecule type" value="Genomic_DNA"/>
</dbReference>
<evidence type="ECO:0000313" key="6">
    <source>
        <dbReference type="Proteomes" id="UP001595685"/>
    </source>
</evidence>